<accession>A0ACC1C791</accession>
<name>A0ACC1C791_9ROSI</name>
<gene>
    <name evidence="1" type="ORF">Patl1_02893</name>
</gene>
<sequence length="25" mass="2623">MRLGGTWPICHVELGIQLTTAGGVI</sequence>
<evidence type="ECO:0000313" key="1">
    <source>
        <dbReference type="EMBL" id="KAJ0111423.1"/>
    </source>
</evidence>
<comment type="caution">
    <text evidence="1">The sequence shown here is derived from an EMBL/GenBank/DDBJ whole genome shotgun (WGS) entry which is preliminary data.</text>
</comment>
<protein>
    <submittedName>
        <fullName evidence="1">Uncharacterized protein</fullName>
    </submittedName>
</protein>
<dbReference type="EMBL" id="CM047897">
    <property type="protein sequence ID" value="KAJ0111423.1"/>
    <property type="molecule type" value="Genomic_DNA"/>
</dbReference>
<evidence type="ECO:0000313" key="2">
    <source>
        <dbReference type="Proteomes" id="UP001164250"/>
    </source>
</evidence>
<dbReference type="Proteomes" id="UP001164250">
    <property type="component" value="Chromosome 1"/>
</dbReference>
<proteinExistence type="predicted"/>
<reference evidence="2" key="1">
    <citation type="journal article" date="2023" name="G3 (Bethesda)">
        <title>Genome assembly and association tests identify interacting loci associated with vigor, precocity, and sex in interspecific pistachio rootstocks.</title>
        <authorList>
            <person name="Palmer W."/>
            <person name="Jacygrad E."/>
            <person name="Sagayaradj S."/>
            <person name="Cavanaugh K."/>
            <person name="Han R."/>
            <person name="Bertier L."/>
            <person name="Beede B."/>
            <person name="Kafkas S."/>
            <person name="Golino D."/>
            <person name="Preece J."/>
            <person name="Michelmore R."/>
        </authorList>
    </citation>
    <scope>NUCLEOTIDE SEQUENCE [LARGE SCALE GENOMIC DNA]</scope>
</reference>
<keyword evidence="2" id="KW-1185">Reference proteome</keyword>
<organism evidence="1 2">
    <name type="scientific">Pistacia atlantica</name>
    <dbReference type="NCBI Taxonomy" id="434234"/>
    <lineage>
        <taxon>Eukaryota</taxon>
        <taxon>Viridiplantae</taxon>
        <taxon>Streptophyta</taxon>
        <taxon>Embryophyta</taxon>
        <taxon>Tracheophyta</taxon>
        <taxon>Spermatophyta</taxon>
        <taxon>Magnoliopsida</taxon>
        <taxon>eudicotyledons</taxon>
        <taxon>Gunneridae</taxon>
        <taxon>Pentapetalae</taxon>
        <taxon>rosids</taxon>
        <taxon>malvids</taxon>
        <taxon>Sapindales</taxon>
        <taxon>Anacardiaceae</taxon>
        <taxon>Pistacia</taxon>
    </lineage>
</organism>